<organism evidence="1 2">
    <name type="scientific">Paraliobacillus quinghaiensis</name>
    <dbReference type="NCBI Taxonomy" id="470815"/>
    <lineage>
        <taxon>Bacteria</taxon>
        <taxon>Bacillati</taxon>
        <taxon>Bacillota</taxon>
        <taxon>Bacilli</taxon>
        <taxon>Bacillales</taxon>
        <taxon>Bacillaceae</taxon>
        <taxon>Paraliobacillus</taxon>
    </lineage>
</organism>
<evidence type="ECO:0000313" key="1">
    <source>
        <dbReference type="EMBL" id="GGM27020.1"/>
    </source>
</evidence>
<sequence>MHQNLNQTDQVVEKLQTTGSGYDLLRYVCLPDLLGKDANTILYVMGRNIAKQIKWETFDQVADFFYKTGWGSLTSVKEKRREYIFQLSGSSVTQRMKADIIEDYRLESGFLAEAIQQIKGIQCECTEEIKERKNFVEFHVLYNK</sequence>
<evidence type="ECO:0008006" key="3">
    <source>
        <dbReference type="Google" id="ProtNLM"/>
    </source>
</evidence>
<gene>
    <name evidence="1" type="primary">yslB</name>
    <name evidence="1" type="ORF">GCM10011351_10970</name>
</gene>
<dbReference type="RefSeq" id="WP_117154822.1">
    <property type="nucleotide sequence ID" value="NZ_BMLG01000003.1"/>
</dbReference>
<dbReference type="InterPro" id="IPR019642">
    <property type="entry name" value="DUF2507"/>
</dbReference>
<dbReference type="OrthoDB" id="2965348at2"/>
<accession>A0A917WTD0</accession>
<dbReference type="AlphaFoldDB" id="A0A917WTD0"/>
<keyword evidence="2" id="KW-1185">Reference proteome</keyword>
<dbReference type="InterPro" id="IPR024096">
    <property type="entry name" value="NO_sig/Golgi_transp_ligand-bd"/>
</dbReference>
<dbReference type="Pfam" id="PF10702">
    <property type="entry name" value="DUF2507"/>
    <property type="match status" value="1"/>
</dbReference>
<name>A0A917WTD0_9BACI</name>
<dbReference type="SUPFAM" id="SSF111126">
    <property type="entry name" value="Ligand-binding domain in the NO signalling and Golgi transport"/>
    <property type="match status" value="1"/>
</dbReference>
<comment type="caution">
    <text evidence="1">The sequence shown here is derived from an EMBL/GenBank/DDBJ whole genome shotgun (WGS) entry which is preliminary data.</text>
</comment>
<reference evidence="1" key="1">
    <citation type="journal article" date="2014" name="Int. J. Syst. Evol. Microbiol.">
        <title>Complete genome sequence of Corynebacterium casei LMG S-19264T (=DSM 44701T), isolated from a smear-ripened cheese.</title>
        <authorList>
            <consortium name="US DOE Joint Genome Institute (JGI-PGF)"/>
            <person name="Walter F."/>
            <person name="Albersmeier A."/>
            <person name="Kalinowski J."/>
            <person name="Ruckert C."/>
        </authorList>
    </citation>
    <scope>NUCLEOTIDE SEQUENCE</scope>
    <source>
        <strain evidence="1">CGMCC 1.6333</strain>
    </source>
</reference>
<protein>
    <recommendedName>
        <fullName evidence="3">DUF2507 domain-containing protein</fullName>
    </recommendedName>
</protein>
<evidence type="ECO:0000313" key="2">
    <source>
        <dbReference type="Proteomes" id="UP000618460"/>
    </source>
</evidence>
<reference evidence="1" key="2">
    <citation type="submission" date="2020-09" db="EMBL/GenBank/DDBJ databases">
        <authorList>
            <person name="Sun Q."/>
            <person name="Zhou Y."/>
        </authorList>
    </citation>
    <scope>NUCLEOTIDE SEQUENCE</scope>
    <source>
        <strain evidence="1">CGMCC 1.6333</strain>
    </source>
</reference>
<dbReference type="Gene3D" id="3.30.1380.20">
    <property type="entry name" value="Trafficking protein particle complex subunit 3"/>
    <property type="match status" value="1"/>
</dbReference>
<dbReference type="Proteomes" id="UP000618460">
    <property type="component" value="Unassembled WGS sequence"/>
</dbReference>
<proteinExistence type="predicted"/>
<dbReference type="EMBL" id="BMLG01000003">
    <property type="protein sequence ID" value="GGM27020.1"/>
    <property type="molecule type" value="Genomic_DNA"/>
</dbReference>